<evidence type="ECO:0000256" key="1">
    <source>
        <dbReference type="SAM" id="SignalP"/>
    </source>
</evidence>
<dbReference type="EMBL" id="JAKZGP010000006">
    <property type="protein sequence ID" value="MCH7408575.1"/>
    <property type="molecule type" value="Genomic_DNA"/>
</dbReference>
<feature type="chain" id="PRO_5047292715" evidence="1">
    <location>
        <begin position="21"/>
        <end position="234"/>
    </location>
</feature>
<dbReference type="Proteomes" id="UP001165489">
    <property type="component" value="Unassembled WGS sequence"/>
</dbReference>
<dbReference type="RefSeq" id="WP_241346843.1">
    <property type="nucleotide sequence ID" value="NZ_JAKZGP010000006.1"/>
</dbReference>
<evidence type="ECO:0000313" key="2">
    <source>
        <dbReference type="EMBL" id="MCH7408575.1"/>
    </source>
</evidence>
<feature type="signal peptide" evidence="1">
    <location>
        <begin position="1"/>
        <end position="20"/>
    </location>
</feature>
<protein>
    <submittedName>
        <fullName evidence="2">DUF2490 domain-containing protein</fullName>
    </submittedName>
</protein>
<keyword evidence="3" id="KW-1185">Reference proteome</keyword>
<dbReference type="Pfam" id="PF10677">
    <property type="entry name" value="DUF2490"/>
    <property type="match status" value="1"/>
</dbReference>
<comment type="caution">
    <text evidence="2">The sequence shown here is derived from an EMBL/GenBank/DDBJ whole genome shotgun (WGS) entry which is preliminary data.</text>
</comment>
<accession>A0ABS9UWN0</accession>
<dbReference type="InterPro" id="IPR019619">
    <property type="entry name" value="DUF2490"/>
</dbReference>
<name>A0ABS9UWN0_9BACT</name>
<keyword evidence="1" id="KW-0732">Signal</keyword>
<organism evidence="2 3">
    <name type="scientific">Belliella filtrata</name>
    <dbReference type="NCBI Taxonomy" id="2923435"/>
    <lineage>
        <taxon>Bacteria</taxon>
        <taxon>Pseudomonadati</taxon>
        <taxon>Bacteroidota</taxon>
        <taxon>Cytophagia</taxon>
        <taxon>Cytophagales</taxon>
        <taxon>Cyclobacteriaceae</taxon>
        <taxon>Belliella</taxon>
    </lineage>
</organism>
<proteinExistence type="predicted"/>
<evidence type="ECO:0000313" key="3">
    <source>
        <dbReference type="Proteomes" id="UP001165489"/>
    </source>
</evidence>
<sequence>MMKLTPLLLLLIIIFSQANAQNETTSFYWTRYYQELTKGDFKLETEVDNRRYFSLHSQRQFITRTTFLYEIVAGLNAGLGLSYARELNKQSNLFIPEWRPHQQVEFDHGNRKLHFNHRLRTEQMFIRKAYNEILTDEYNFTFRIRYRLLATVDLIKKEESKGYLGVQFRTESFFTKDSKWKMSEYRFYGGTIFQPFENTAFELGYMWLHQLNKDQKDNLWNVFRLTIRHYLKLS</sequence>
<reference evidence="2" key="1">
    <citation type="submission" date="2022-03" db="EMBL/GenBank/DDBJ databases">
        <title>De novo assembled genomes of Belliella spp. (Cyclobacteriaceae) strains.</title>
        <authorList>
            <person name="Szabo A."/>
            <person name="Korponai K."/>
            <person name="Felfoldi T."/>
        </authorList>
    </citation>
    <scope>NUCLEOTIDE SEQUENCE</scope>
    <source>
        <strain evidence="2">DSM 111904</strain>
    </source>
</reference>
<gene>
    <name evidence="2" type="ORF">MM239_04155</name>
</gene>